<comment type="caution">
    <text evidence="2">The sequence shown here is derived from an EMBL/GenBank/DDBJ whole genome shotgun (WGS) entry which is preliminary data.</text>
</comment>
<feature type="region of interest" description="Disordered" evidence="1">
    <location>
        <begin position="1"/>
        <end position="25"/>
    </location>
</feature>
<dbReference type="InterPro" id="IPR032568">
    <property type="entry name" value="DUF4926"/>
</dbReference>
<keyword evidence="3" id="KW-1185">Reference proteome</keyword>
<sequence length="82" mass="9050">MRHFTWNPQKRSTHTGTHEPSEELTRVALSKPVETEDGVLPAGSMGTVVGVYRCGAAYEVEFAKPFHTVATVMPDAIRHTRA</sequence>
<reference evidence="2 3" key="1">
    <citation type="submission" date="2019-08" db="EMBL/GenBank/DDBJ databases">
        <authorList>
            <person name="Grouzdev D."/>
            <person name="Tikhonova E."/>
            <person name="Kravchenko I."/>
        </authorList>
    </citation>
    <scope>NUCLEOTIDE SEQUENCE [LARGE SCALE GENOMIC DNA]</scope>
    <source>
        <strain evidence="2 3">59b</strain>
    </source>
</reference>
<dbReference type="OrthoDB" id="7307608at2"/>
<dbReference type="Proteomes" id="UP000324927">
    <property type="component" value="Unassembled WGS sequence"/>
</dbReference>
<dbReference type="Pfam" id="PF16277">
    <property type="entry name" value="DUF4926"/>
    <property type="match status" value="1"/>
</dbReference>
<feature type="compositionally biased region" description="Basic and acidic residues" evidence="1">
    <location>
        <begin position="16"/>
        <end position="25"/>
    </location>
</feature>
<feature type="compositionally biased region" description="Polar residues" evidence="1">
    <location>
        <begin position="1"/>
        <end position="10"/>
    </location>
</feature>
<dbReference type="AlphaFoldDB" id="A0A5A9G3J5"/>
<organism evidence="2 3">
    <name type="scientific">Azospirillum lipoferum</name>
    <dbReference type="NCBI Taxonomy" id="193"/>
    <lineage>
        <taxon>Bacteria</taxon>
        <taxon>Pseudomonadati</taxon>
        <taxon>Pseudomonadota</taxon>
        <taxon>Alphaproteobacteria</taxon>
        <taxon>Rhodospirillales</taxon>
        <taxon>Azospirillaceae</taxon>
        <taxon>Azospirillum</taxon>
    </lineage>
</organism>
<evidence type="ECO:0000256" key="1">
    <source>
        <dbReference type="SAM" id="MobiDB-lite"/>
    </source>
</evidence>
<gene>
    <name evidence="2" type="ORF">FZ942_32120</name>
</gene>
<name>A0A5A9G3J5_AZOLI</name>
<proteinExistence type="predicted"/>
<evidence type="ECO:0000313" key="2">
    <source>
        <dbReference type="EMBL" id="KAA0589150.1"/>
    </source>
</evidence>
<protein>
    <submittedName>
        <fullName evidence="2">DUF4926 domain-containing protein</fullName>
    </submittedName>
</protein>
<dbReference type="EMBL" id="VTTN01000024">
    <property type="protein sequence ID" value="KAA0589150.1"/>
    <property type="molecule type" value="Genomic_DNA"/>
</dbReference>
<evidence type="ECO:0000313" key="3">
    <source>
        <dbReference type="Proteomes" id="UP000324927"/>
    </source>
</evidence>
<accession>A0A5A9G3J5</accession>